<organism evidence="1">
    <name type="scientific">Sulfurisphaera javensis</name>
    <dbReference type="NCBI Taxonomy" id="2049879"/>
    <lineage>
        <taxon>Archaea</taxon>
        <taxon>Thermoproteota</taxon>
        <taxon>Thermoprotei</taxon>
        <taxon>Sulfolobales</taxon>
        <taxon>Sulfolobaceae</taxon>
        <taxon>Sulfurisphaera</taxon>
    </lineage>
</organism>
<protein>
    <recommendedName>
        <fullName evidence="2">Endonuclease</fullName>
    </recommendedName>
</protein>
<evidence type="ECO:0000313" key="1">
    <source>
        <dbReference type="EMBL" id="BFH74083.1"/>
    </source>
</evidence>
<dbReference type="GeneID" id="92354974"/>
<dbReference type="KEGG" id="sjv:SJAV_20270"/>
<reference evidence="1" key="1">
    <citation type="submission" date="2024-03" db="EMBL/GenBank/DDBJ databases">
        <title>Complete genome sequence of Sulfurisphaera javensis strain KD-1.</title>
        <authorList>
            <person name="Sakai H."/>
            <person name="Nur N."/>
            <person name="Suwanto A."/>
            <person name="Kurosawa N."/>
        </authorList>
    </citation>
    <scope>NUCLEOTIDE SEQUENCE</scope>
    <source>
        <strain evidence="1">KD-1</strain>
    </source>
</reference>
<dbReference type="EMBL" id="AP031322">
    <property type="protein sequence ID" value="BFH74083.1"/>
    <property type="molecule type" value="Genomic_DNA"/>
</dbReference>
<name>A0AAT9GT78_9CREN</name>
<dbReference type="AlphaFoldDB" id="A0AAT9GT78"/>
<dbReference type="RefSeq" id="WP_369609624.1">
    <property type="nucleotide sequence ID" value="NZ_AP031322.1"/>
</dbReference>
<gene>
    <name evidence="1" type="ORF">SJAV_20270</name>
</gene>
<accession>A0AAT9GT78</accession>
<sequence>MVSPILQNDHYICVKVDWICGRGVDAYCVKKDEKDSLLVEVKEKGDQSKIRRAVDQIIATYKTIKEGKPKRAIIVVREEMPIRTQIDKYKQGLDVSLKIKVDILKDDNPNLNELRDLIDDISK</sequence>
<evidence type="ECO:0008006" key="2">
    <source>
        <dbReference type="Google" id="ProtNLM"/>
    </source>
</evidence>
<proteinExistence type="predicted"/>